<dbReference type="GO" id="GO:0009245">
    <property type="term" value="P:lipid A biosynthetic process"/>
    <property type="evidence" value="ECO:0007669"/>
    <property type="project" value="UniProtKB-UniRule"/>
</dbReference>
<dbReference type="RefSeq" id="WP_114898545.1">
    <property type="nucleotide sequence ID" value="NZ_CP031222.1"/>
</dbReference>
<keyword evidence="13" id="KW-1185">Reference proteome</keyword>
<evidence type="ECO:0000313" key="12">
    <source>
        <dbReference type="EMBL" id="AXI02435.1"/>
    </source>
</evidence>
<evidence type="ECO:0000313" key="13">
    <source>
        <dbReference type="Proteomes" id="UP000253940"/>
    </source>
</evidence>
<evidence type="ECO:0000256" key="7">
    <source>
        <dbReference type="ARBA" id="ARBA00022676"/>
    </source>
</evidence>
<evidence type="ECO:0000256" key="11">
    <source>
        <dbReference type="HAMAP-Rule" id="MF_00392"/>
    </source>
</evidence>
<evidence type="ECO:0000256" key="10">
    <source>
        <dbReference type="ARBA" id="ARBA00048975"/>
    </source>
</evidence>
<dbReference type="PANTHER" id="PTHR30372:SF4">
    <property type="entry name" value="LIPID-A-DISACCHARIDE SYNTHASE, MITOCHONDRIAL-RELATED"/>
    <property type="match status" value="1"/>
</dbReference>
<evidence type="ECO:0000256" key="8">
    <source>
        <dbReference type="ARBA" id="ARBA00022679"/>
    </source>
</evidence>
<sequence>MLTIGMVAGELSGDTLGADLIREIKKTHPDARFLGIGGPQMQAEGLTSLYPLERLSLFGLFEVLGRLPELFRIRDGLVETFEQEKIDVFIGVDAPDFNLRLSKKLKDRQQNAENQNLSNSHLIKTVQYVSPSVWAWRQGRVVSIGASVDLVLCLLPFEVDFYTKHDVHAVFVGHPLARLLPLDHQVETGKQELGIAPEQAIIGLLPGSRSSEVAQVGGILLESAGQLLKQFPGLRFMIPAANEARLTQIKALVADQPQAIQQAVQVLEPDDRAMLSGNLGRRVMAASDIVMLASGTATLEALLLGRPMVVVGRVHWLTYLFVRWMIKIPWLSLPNILAGRRLVPELIQSQATVSNVVAEMKNLLSDPHFRLGPWQTQHVELERIHTRLKSENVSSAAEAVLALLPKERVDATV</sequence>
<dbReference type="HAMAP" id="MF_00392">
    <property type="entry name" value="LpxB"/>
    <property type="match status" value="1"/>
</dbReference>
<dbReference type="GO" id="GO:0008915">
    <property type="term" value="F:lipid-A-disaccharide synthase activity"/>
    <property type="evidence" value="ECO:0007669"/>
    <property type="project" value="UniProtKB-UniRule"/>
</dbReference>
<comment type="catalytic activity">
    <reaction evidence="10 11">
        <text>a lipid X + a UDP-2-N,3-O-bis[(3R)-3-hydroxyacyl]-alpha-D-glucosamine = a lipid A disaccharide + UDP + H(+)</text>
        <dbReference type="Rhea" id="RHEA:67828"/>
        <dbReference type="ChEBI" id="CHEBI:15378"/>
        <dbReference type="ChEBI" id="CHEBI:58223"/>
        <dbReference type="ChEBI" id="CHEBI:137748"/>
        <dbReference type="ChEBI" id="CHEBI:176338"/>
        <dbReference type="ChEBI" id="CHEBI:176343"/>
        <dbReference type="EC" id="2.4.1.182"/>
    </reaction>
</comment>
<evidence type="ECO:0000256" key="6">
    <source>
        <dbReference type="ARBA" id="ARBA00022556"/>
    </source>
</evidence>
<organism evidence="12 13">
    <name type="scientific">Aquirhabdus parva</name>
    <dbReference type="NCBI Taxonomy" id="2283318"/>
    <lineage>
        <taxon>Bacteria</taxon>
        <taxon>Pseudomonadati</taxon>
        <taxon>Pseudomonadota</taxon>
        <taxon>Gammaproteobacteria</taxon>
        <taxon>Moraxellales</taxon>
        <taxon>Moraxellaceae</taxon>
        <taxon>Aquirhabdus</taxon>
    </lineage>
</organism>
<evidence type="ECO:0000256" key="9">
    <source>
        <dbReference type="ARBA" id="ARBA00023098"/>
    </source>
</evidence>
<name>A0A345P576_9GAMM</name>
<reference evidence="12 13" key="1">
    <citation type="submission" date="2018-07" db="EMBL/GenBank/DDBJ databases">
        <title>Genome sequencing of Moraxellaceae gen. HYN0046.</title>
        <authorList>
            <person name="Kim M."/>
            <person name="Yi H."/>
        </authorList>
    </citation>
    <scope>NUCLEOTIDE SEQUENCE [LARGE SCALE GENOMIC DNA]</scope>
    <source>
        <strain evidence="12 13">HYN0046</strain>
    </source>
</reference>
<dbReference type="AlphaFoldDB" id="A0A345P576"/>
<dbReference type="UniPathway" id="UPA00973"/>
<gene>
    <name evidence="11 12" type="primary">lpxB</name>
    <name evidence="12" type="ORF">HYN46_06070</name>
</gene>
<dbReference type="SUPFAM" id="SSF53756">
    <property type="entry name" value="UDP-Glycosyltransferase/glycogen phosphorylase"/>
    <property type="match status" value="1"/>
</dbReference>
<evidence type="ECO:0000256" key="4">
    <source>
        <dbReference type="ARBA" id="ARBA00020902"/>
    </source>
</evidence>
<dbReference type="EMBL" id="CP031222">
    <property type="protein sequence ID" value="AXI02435.1"/>
    <property type="molecule type" value="Genomic_DNA"/>
</dbReference>
<dbReference type="OrthoDB" id="9801642at2"/>
<dbReference type="GO" id="GO:0016020">
    <property type="term" value="C:membrane"/>
    <property type="evidence" value="ECO:0007669"/>
    <property type="project" value="GOC"/>
</dbReference>
<keyword evidence="6 11" id="KW-0441">Lipid A biosynthesis</keyword>
<evidence type="ECO:0000256" key="5">
    <source>
        <dbReference type="ARBA" id="ARBA00022516"/>
    </source>
</evidence>
<keyword evidence="8 11" id="KW-0808">Transferase</keyword>
<dbReference type="KEGG" id="mbah:HYN46_06070"/>
<keyword evidence="5 11" id="KW-0444">Lipid biosynthesis</keyword>
<evidence type="ECO:0000256" key="1">
    <source>
        <dbReference type="ARBA" id="ARBA00002056"/>
    </source>
</evidence>
<protein>
    <recommendedName>
        <fullName evidence="4 11">Lipid-A-disaccharide synthase</fullName>
        <ecNumber evidence="3 11">2.4.1.182</ecNumber>
    </recommendedName>
</protein>
<keyword evidence="9 11" id="KW-0443">Lipid metabolism</keyword>
<dbReference type="Pfam" id="PF02684">
    <property type="entry name" value="LpxB"/>
    <property type="match status" value="1"/>
</dbReference>
<dbReference type="NCBIfam" id="TIGR00215">
    <property type="entry name" value="lpxB"/>
    <property type="match status" value="1"/>
</dbReference>
<dbReference type="PANTHER" id="PTHR30372">
    <property type="entry name" value="LIPID-A-DISACCHARIDE SYNTHASE"/>
    <property type="match status" value="1"/>
</dbReference>
<dbReference type="Proteomes" id="UP000253940">
    <property type="component" value="Chromosome"/>
</dbReference>
<dbReference type="EC" id="2.4.1.182" evidence="3 11"/>
<comment type="function">
    <text evidence="1 11">Condensation of UDP-2,3-diacylglucosamine and 2,3-diacylglucosamine-1-phosphate to form lipid A disaccharide, a precursor of lipid A, a phosphorylated glycolipid that anchors the lipopolysaccharide to the outer membrane of the cell.</text>
</comment>
<proteinExistence type="inferred from homology"/>
<evidence type="ECO:0000256" key="3">
    <source>
        <dbReference type="ARBA" id="ARBA00012687"/>
    </source>
</evidence>
<evidence type="ECO:0000256" key="2">
    <source>
        <dbReference type="ARBA" id="ARBA00007868"/>
    </source>
</evidence>
<comment type="pathway">
    <text evidence="11">Bacterial outer membrane biogenesis; LPS lipid A biosynthesis.</text>
</comment>
<dbReference type="GO" id="GO:0005543">
    <property type="term" value="F:phospholipid binding"/>
    <property type="evidence" value="ECO:0007669"/>
    <property type="project" value="TreeGrafter"/>
</dbReference>
<accession>A0A345P576</accession>
<dbReference type="InterPro" id="IPR003835">
    <property type="entry name" value="Glyco_trans_19"/>
</dbReference>
<comment type="similarity">
    <text evidence="2 11">Belongs to the LpxB family.</text>
</comment>
<keyword evidence="7 11" id="KW-0328">Glycosyltransferase</keyword>